<dbReference type="Gene3D" id="3.30.40.10">
    <property type="entry name" value="Zinc/RING finger domain, C3HC4 (zinc finger)"/>
    <property type="match status" value="1"/>
</dbReference>
<name>A0A0K0F961_STRVS</name>
<evidence type="ECO:0000256" key="2">
    <source>
        <dbReference type="ARBA" id="ARBA00022771"/>
    </source>
</evidence>
<dbReference type="InterPro" id="IPR001841">
    <property type="entry name" value="Znf_RING"/>
</dbReference>
<dbReference type="Pfam" id="PF13923">
    <property type="entry name" value="zf-C3HC4_2"/>
    <property type="match status" value="1"/>
</dbReference>
<keyword evidence="2 4" id="KW-0863">Zinc-finger</keyword>
<dbReference type="Proteomes" id="UP000035680">
    <property type="component" value="Unassembled WGS sequence"/>
</dbReference>
<dbReference type="SUPFAM" id="SSF57850">
    <property type="entry name" value="RING/U-box"/>
    <property type="match status" value="1"/>
</dbReference>
<dbReference type="InterPro" id="IPR017907">
    <property type="entry name" value="Znf_RING_CS"/>
</dbReference>
<evidence type="ECO:0000256" key="1">
    <source>
        <dbReference type="ARBA" id="ARBA00022723"/>
    </source>
</evidence>
<proteinExistence type="predicted"/>
<dbReference type="SMART" id="SM00184">
    <property type="entry name" value="RING"/>
    <property type="match status" value="1"/>
</dbReference>
<keyword evidence="7" id="KW-1185">Reference proteome</keyword>
<dbReference type="PANTHER" id="PTHR12930:SF0">
    <property type="entry name" value="RING FINGER PROTEIN 113B"/>
    <property type="match status" value="1"/>
</dbReference>
<dbReference type="InterPro" id="IPR036855">
    <property type="entry name" value="Znf_CCCH_sf"/>
</dbReference>
<evidence type="ECO:0000313" key="7">
    <source>
        <dbReference type="Proteomes" id="UP000035680"/>
    </source>
</evidence>
<dbReference type="SMART" id="SM00356">
    <property type="entry name" value="ZnF_C3H1"/>
    <property type="match status" value="1"/>
</dbReference>
<reference evidence="7" key="1">
    <citation type="submission" date="2014-07" db="EMBL/GenBank/DDBJ databases">
        <authorList>
            <person name="Martin A.A"/>
            <person name="De Silva N."/>
        </authorList>
    </citation>
    <scope>NUCLEOTIDE SEQUENCE</scope>
</reference>
<dbReference type="PROSITE" id="PS50103">
    <property type="entry name" value="ZF_C3H1"/>
    <property type="match status" value="1"/>
</dbReference>
<dbReference type="PROSITE" id="PS00518">
    <property type="entry name" value="ZF_RING_1"/>
    <property type="match status" value="1"/>
</dbReference>
<keyword evidence="3 4" id="KW-0862">Zinc</keyword>
<accession>A0A0K0F961</accession>
<dbReference type="AlphaFoldDB" id="A0A0K0F961"/>
<sequence length="180" mass="21138">MYFYHWQIWTQSCLKHILALKKKIKIMRPSKYIKTSVRVDYAPDVCKDFKETGFCTFGDSCKFLHDRGDYKHGWEIERDSNDQTTKDSDDKYVIKNDEEKDSTPTECPICEKEFTNPVITNCKHFFCQSCAINNFRKSKKCFTCGENTNGIFKNADKILKSKVVKKNGDEEDEFSEEDDE</sequence>
<dbReference type="CDD" id="cd16539">
    <property type="entry name" value="RING-HC_RNF113A_B"/>
    <property type="match status" value="1"/>
</dbReference>
<feature type="domain" description="C3H1-type" evidence="6">
    <location>
        <begin position="40"/>
        <end position="68"/>
    </location>
</feature>
<feature type="zinc finger region" description="C3H1-type" evidence="4">
    <location>
        <begin position="40"/>
        <end position="68"/>
    </location>
</feature>
<reference evidence="8" key="2">
    <citation type="submission" date="2015-08" db="UniProtKB">
        <authorList>
            <consortium name="WormBaseParasite"/>
        </authorList>
    </citation>
    <scope>IDENTIFICATION</scope>
</reference>
<dbReference type="InterPro" id="IPR000571">
    <property type="entry name" value="Znf_CCCH"/>
</dbReference>
<dbReference type="STRING" id="75913.A0A0K0F961"/>
<protein>
    <submittedName>
        <fullName evidence="8">RING finger protein 113 homolog (inferred by orthology to a C. elegans protein)</fullName>
    </submittedName>
</protein>
<dbReference type="GO" id="GO:0005684">
    <property type="term" value="C:U2-type spliceosomal complex"/>
    <property type="evidence" value="ECO:0007669"/>
    <property type="project" value="TreeGrafter"/>
</dbReference>
<dbReference type="InterPro" id="IPR013083">
    <property type="entry name" value="Znf_RING/FYVE/PHD"/>
</dbReference>
<dbReference type="PANTHER" id="PTHR12930">
    <property type="entry name" value="ZINC FINGER PROTEIN 183"/>
    <property type="match status" value="1"/>
</dbReference>
<feature type="domain" description="RING-type" evidence="5">
    <location>
        <begin position="107"/>
        <end position="144"/>
    </location>
</feature>
<evidence type="ECO:0000313" key="8">
    <source>
        <dbReference type="WBParaSite" id="SVE_0536200.1"/>
    </source>
</evidence>
<dbReference type="WBParaSite" id="SVE_0536200.1">
    <property type="protein sequence ID" value="SVE_0536200.1"/>
    <property type="gene ID" value="SVE_0536200"/>
</dbReference>
<evidence type="ECO:0000256" key="4">
    <source>
        <dbReference type="PROSITE-ProRule" id="PRU00723"/>
    </source>
</evidence>
<dbReference type="GO" id="GO:0034247">
    <property type="term" value="P:snoRNA splicing"/>
    <property type="evidence" value="ECO:0007669"/>
    <property type="project" value="TreeGrafter"/>
</dbReference>
<dbReference type="GO" id="GO:0008270">
    <property type="term" value="F:zinc ion binding"/>
    <property type="evidence" value="ECO:0007669"/>
    <property type="project" value="UniProtKB-KW"/>
</dbReference>
<keyword evidence="1 4" id="KW-0479">Metal-binding</keyword>
<evidence type="ECO:0000259" key="5">
    <source>
        <dbReference type="PROSITE" id="PS50089"/>
    </source>
</evidence>
<evidence type="ECO:0000256" key="3">
    <source>
        <dbReference type="ARBA" id="ARBA00022833"/>
    </source>
</evidence>
<dbReference type="InterPro" id="IPR039971">
    <property type="entry name" value="CWC24-like"/>
</dbReference>
<dbReference type="Pfam" id="PF00642">
    <property type="entry name" value="zf-CCCH"/>
    <property type="match status" value="1"/>
</dbReference>
<dbReference type="Gene3D" id="4.10.1000.10">
    <property type="entry name" value="Zinc finger, CCCH-type"/>
    <property type="match status" value="1"/>
</dbReference>
<organism evidence="7 8">
    <name type="scientific">Strongyloides venezuelensis</name>
    <name type="common">Threadworm</name>
    <dbReference type="NCBI Taxonomy" id="75913"/>
    <lineage>
        <taxon>Eukaryota</taxon>
        <taxon>Metazoa</taxon>
        <taxon>Ecdysozoa</taxon>
        <taxon>Nematoda</taxon>
        <taxon>Chromadorea</taxon>
        <taxon>Rhabditida</taxon>
        <taxon>Tylenchina</taxon>
        <taxon>Panagrolaimomorpha</taxon>
        <taxon>Strongyloidoidea</taxon>
        <taxon>Strongyloididae</taxon>
        <taxon>Strongyloides</taxon>
    </lineage>
</organism>
<dbReference type="SUPFAM" id="SSF90229">
    <property type="entry name" value="CCCH zinc finger"/>
    <property type="match status" value="1"/>
</dbReference>
<evidence type="ECO:0000259" key="6">
    <source>
        <dbReference type="PROSITE" id="PS50103"/>
    </source>
</evidence>
<dbReference type="PROSITE" id="PS50089">
    <property type="entry name" value="ZF_RING_2"/>
    <property type="match status" value="1"/>
</dbReference>